<gene>
    <name evidence="9" type="ORF">H1164_04140</name>
</gene>
<evidence type="ECO:0000256" key="7">
    <source>
        <dbReference type="RuleBase" id="RU363032"/>
    </source>
</evidence>
<dbReference type="Proteomes" id="UP000530514">
    <property type="component" value="Unassembled WGS sequence"/>
</dbReference>
<feature type="transmembrane region" description="Helical" evidence="7">
    <location>
        <begin position="98"/>
        <end position="121"/>
    </location>
</feature>
<dbReference type="RefSeq" id="WP_033099478.1">
    <property type="nucleotide sequence ID" value="NZ_JACEIP010000004.1"/>
</dbReference>
<dbReference type="Pfam" id="PF00528">
    <property type="entry name" value="BPD_transp_1"/>
    <property type="match status" value="1"/>
</dbReference>
<feature type="transmembrane region" description="Helical" evidence="7">
    <location>
        <begin position="227"/>
        <end position="252"/>
    </location>
</feature>
<keyword evidence="6 7" id="KW-0472">Membrane</keyword>
<feature type="transmembrane region" description="Helical" evidence="7">
    <location>
        <begin position="168"/>
        <end position="185"/>
    </location>
</feature>
<dbReference type="Pfam" id="PF19300">
    <property type="entry name" value="BPD_transp_1_N"/>
    <property type="match status" value="1"/>
</dbReference>
<dbReference type="PANTHER" id="PTHR43163">
    <property type="entry name" value="DIPEPTIDE TRANSPORT SYSTEM PERMEASE PROTEIN DPPB-RELATED"/>
    <property type="match status" value="1"/>
</dbReference>
<evidence type="ECO:0000313" key="9">
    <source>
        <dbReference type="EMBL" id="MBA4542090.1"/>
    </source>
</evidence>
<feature type="domain" description="ABC transmembrane type-1" evidence="8">
    <location>
        <begin position="94"/>
        <end position="295"/>
    </location>
</feature>
<comment type="subcellular location">
    <subcellularLocation>
        <location evidence="1 7">Cell membrane</location>
        <topology evidence="1 7">Multi-pass membrane protein</topology>
    </subcellularLocation>
</comment>
<name>A0A7W1X8M2_9BACL</name>
<evidence type="ECO:0000256" key="5">
    <source>
        <dbReference type="ARBA" id="ARBA00022989"/>
    </source>
</evidence>
<evidence type="ECO:0000256" key="6">
    <source>
        <dbReference type="ARBA" id="ARBA00023136"/>
    </source>
</evidence>
<dbReference type="AlphaFoldDB" id="A0A7W1X8M2"/>
<dbReference type="PANTHER" id="PTHR43163:SF6">
    <property type="entry name" value="DIPEPTIDE TRANSPORT SYSTEM PERMEASE PROTEIN DPPB-RELATED"/>
    <property type="match status" value="1"/>
</dbReference>
<keyword evidence="4 7" id="KW-0812">Transmembrane</keyword>
<dbReference type="InterPro" id="IPR000515">
    <property type="entry name" value="MetI-like"/>
</dbReference>
<dbReference type="Gene3D" id="1.10.3720.10">
    <property type="entry name" value="MetI-like"/>
    <property type="match status" value="1"/>
</dbReference>
<comment type="caution">
    <text evidence="9">The sequence shown here is derived from an EMBL/GenBank/DDBJ whole genome shotgun (WGS) entry which is preliminary data.</text>
</comment>
<dbReference type="OrthoDB" id="9773683at2"/>
<sequence length="309" mass="33990">MLKYTLSRLGYMVVTLWVIVTITFFLMHLLPGTQLKNEEKLPPEIREQIIASYGLDKPLMVQYGLFLEKLVQGDLGNSMNLDGRSVTDLILQGFPASALIGIQGVIFGVIIGLALGIIAALRRGTWVDNLSTVIAIAGVSVPSFVAAGLLSFWVGVKWGILPVAGWESWEYSILPSLALSFFVISQMARYVRSEMVEVLDQDYMKTAKAKGLKRSAIVVRHAMRNALIPAITVLGPLTINIITGSVVVEQIFNIPGDGKYFVDSITTNDYTMIMGITIFYAILFIVAIFLVDLLYGVIDPRIRIASAKE</sequence>
<proteinExistence type="inferred from homology"/>
<evidence type="ECO:0000256" key="3">
    <source>
        <dbReference type="ARBA" id="ARBA00022475"/>
    </source>
</evidence>
<dbReference type="InterPro" id="IPR045621">
    <property type="entry name" value="BPD_transp_1_N"/>
</dbReference>
<dbReference type="InterPro" id="IPR035906">
    <property type="entry name" value="MetI-like_sf"/>
</dbReference>
<dbReference type="GO" id="GO:0005886">
    <property type="term" value="C:plasma membrane"/>
    <property type="evidence" value="ECO:0007669"/>
    <property type="project" value="UniProtKB-SubCell"/>
</dbReference>
<keyword evidence="3" id="KW-1003">Cell membrane</keyword>
<feature type="transmembrane region" description="Helical" evidence="7">
    <location>
        <begin position="133"/>
        <end position="156"/>
    </location>
</feature>
<feature type="transmembrane region" description="Helical" evidence="7">
    <location>
        <begin position="9"/>
        <end position="30"/>
    </location>
</feature>
<evidence type="ECO:0000313" key="10">
    <source>
        <dbReference type="Proteomes" id="UP000530514"/>
    </source>
</evidence>
<evidence type="ECO:0000256" key="4">
    <source>
        <dbReference type="ARBA" id="ARBA00022692"/>
    </source>
</evidence>
<keyword evidence="5 7" id="KW-1133">Transmembrane helix</keyword>
<dbReference type="SUPFAM" id="SSF161098">
    <property type="entry name" value="MetI-like"/>
    <property type="match status" value="1"/>
</dbReference>
<evidence type="ECO:0000259" key="8">
    <source>
        <dbReference type="PROSITE" id="PS50928"/>
    </source>
</evidence>
<dbReference type="EMBL" id="JACEIP010000004">
    <property type="protein sequence ID" value="MBA4542090.1"/>
    <property type="molecule type" value="Genomic_DNA"/>
</dbReference>
<organism evidence="9 10">
    <name type="scientific">Thermoactinomyces daqus</name>
    <dbReference type="NCBI Taxonomy" id="1329516"/>
    <lineage>
        <taxon>Bacteria</taxon>
        <taxon>Bacillati</taxon>
        <taxon>Bacillota</taxon>
        <taxon>Bacilli</taxon>
        <taxon>Bacillales</taxon>
        <taxon>Thermoactinomycetaceae</taxon>
        <taxon>Thermoactinomyces</taxon>
    </lineage>
</organism>
<comment type="similarity">
    <text evidence="7">Belongs to the binding-protein-dependent transport system permease family.</text>
</comment>
<protein>
    <submittedName>
        <fullName evidence="9">ABC transporter permease</fullName>
    </submittedName>
</protein>
<evidence type="ECO:0000256" key="2">
    <source>
        <dbReference type="ARBA" id="ARBA00022448"/>
    </source>
</evidence>
<dbReference type="CDD" id="cd06261">
    <property type="entry name" value="TM_PBP2"/>
    <property type="match status" value="1"/>
</dbReference>
<keyword evidence="10" id="KW-1185">Reference proteome</keyword>
<dbReference type="GO" id="GO:0055085">
    <property type="term" value="P:transmembrane transport"/>
    <property type="evidence" value="ECO:0007669"/>
    <property type="project" value="InterPro"/>
</dbReference>
<dbReference type="PROSITE" id="PS50928">
    <property type="entry name" value="ABC_TM1"/>
    <property type="match status" value="1"/>
</dbReference>
<feature type="transmembrane region" description="Helical" evidence="7">
    <location>
        <begin position="272"/>
        <end position="298"/>
    </location>
</feature>
<accession>A0A7W1X8M2</accession>
<evidence type="ECO:0000256" key="1">
    <source>
        <dbReference type="ARBA" id="ARBA00004651"/>
    </source>
</evidence>
<keyword evidence="2 7" id="KW-0813">Transport</keyword>
<reference evidence="9 10" key="1">
    <citation type="submission" date="2020-07" db="EMBL/GenBank/DDBJ databases">
        <authorList>
            <person name="Feng H."/>
        </authorList>
    </citation>
    <scope>NUCLEOTIDE SEQUENCE [LARGE SCALE GENOMIC DNA]</scope>
    <source>
        <strain evidence="10">s-11</strain>
    </source>
</reference>